<evidence type="ECO:0000256" key="3">
    <source>
        <dbReference type="ARBA" id="ARBA00022729"/>
    </source>
</evidence>
<dbReference type="InterPro" id="IPR028082">
    <property type="entry name" value="Peripla_BP_I"/>
</dbReference>
<name>A0ABM7X0T6_9BACT</name>
<proteinExistence type="inferred from homology"/>
<organism evidence="6 7">
    <name type="scientific">Anaeromyxobacter oryzae</name>
    <dbReference type="NCBI Taxonomy" id="2918170"/>
    <lineage>
        <taxon>Bacteria</taxon>
        <taxon>Pseudomonadati</taxon>
        <taxon>Myxococcota</taxon>
        <taxon>Myxococcia</taxon>
        <taxon>Myxococcales</taxon>
        <taxon>Cystobacterineae</taxon>
        <taxon>Anaeromyxobacteraceae</taxon>
        <taxon>Anaeromyxobacter</taxon>
    </lineage>
</organism>
<dbReference type="CDD" id="cd19970">
    <property type="entry name" value="PBP1_ABC_sugar_binding-like"/>
    <property type="match status" value="1"/>
</dbReference>
<comment type="subcellular location">
    <subcellularLocation>
        <location evidence="1">Cell envelope</location>
    </subcellularLocation>
</comment>
<dbReference type="Gene3D" id="3.40.50.2300">
    <property type="match status" value="2"/>
</dbReference>
<dbReference type="RefSeq" id="WP_248354260.1">
    <property type="nucleotide sequence ID" value="NZ_AP025591.1"/>
</dbReference>
<evidence type="ECO:0000256" key="1">
    <source>
        <dbReference type="ARBA" id="ARBA00004196"/>
    </source>
</evidence>
<evidence type="ECO:0000313" key="6">
    <source>
        <dbReference type="EMBL" id="BDG05430.1"/>
    </source>
</evidence>
<protein>
    <submittedName>
        <fullName evidence="6">Ribose ABC transporter</fullName>
    </submittedName>
</protein>
<feature type="signal peptide" evidence="4">
    <location>
        <begin position="1"/>
        <end position="22"/>
    </location>
</feature>
<dbReference type="PANTHER" id="PTHR46847">
    <property type="entry name" value="D-ALLOSE-BINDING PERIPLASMIC PROTEIN-RELATED"/>
    <property type="match status" value="1"/>
</dbReference>
<dbReference type="Pfam" id="PF13407">
    <property type="entry name" value="Peripla_BP_4"/>
    <property type="match status" value="1"/>
</dbReference>
<dbReference type="EMBL" id="AP025591">
    <property type="protein sequence ID" value="BDG05430.1"/>
    <property type="molecule type" value="Genomic_DNA"/>
</dbReference>
<evidence type="ECO:0000313" key="7">
    <source>
        <dbReference type="Proteomes" id="UP001162891"/>
    </source>
</evidence>
<dbReference type="InterPro" id="IPR025997">
    <property type="entry name" value="SBP_2_dom"/>
</dbReference>
<gene>
    <name evidence="6" type="ORF">AMOR_44260</name>
</gene>
<dbReference type="Proteomes" id="UP001162891">
    <property type="component" value="Chromosome"/>
</dbReference>
<evidence type="ECO:0000256" key="4">
    <source>
        <dbReference type="SAM" id="SignalP"/>
    </source>
</evidence>
<accession>A0ABM7X0T6</accession>
<evidence type="ECO:0000259" key="5">
    <source>
        <dbReference type="Pfam" id="PF13407"/>
    </source>
</evidence>
<reference evidence="7" key="1">
    <citation type="journal article" date="2022" name="Int. J. Syst. Evol. Microbiol.">
        <title>Anaeromyxobacter oryzae sp. nov., Anaeromyxobacter diazotrophicus sp. nov. and Anaeromyxobacter paludicola sp. nov., isolated from paddy soils.</title>
        <authorList>
            <person name="Itoh H."/>
            <person name="Xu Z."/>
            <person name="Mise K."/>
            <person name="Masuda Y."/>
            <person name="Ushijima N."/>
            <person name="Hayakawa C."/>
            <person name="Shiratori Y."/>
            <person name="Senoo K."/>
        </authorList>
    </citation>
    <scope>NUCLEOTIDE SEQUENCE [LARGE SCALE GENOMIC DNA]</scope>
    <source>
        <strain evidence="7">Red232</strain>
    </source>
</reference>
<evidence type="ECO:0000256" key="2">
    <source>
        <dbReference type="ARBA" id="ARBA00007639"/>
    </source>
</evidence>
<feature type="domain" description="Periplasmic binding protein" evidence="5">
    <location>
        <begin position="36"/>
        <end position="299"/>
    </location>
</feature>
<feature type="chain" id="PRO_5046057791" evidence="4">
    <location>
        <begin position="23"/>
        <end position="318"/>
    </location>
</feature>
<keyword evidence="7" id="KW-1185">Reference proteome</keyword>
<keyword evidence="3 4" id="KW-0732">Signal</keyword>
<dbReference type="SUPFAM" id="SSF53822">
    <property type="entry name" value="Periplasmic binding protein-like I"/>
    <property type="match status" value="1"/>
</dbReference>
<sequence length="318" mass="33534">MKTFSRILAVPFVVALALVAHALPTHAADAGKKPVVGLVMKSLANEFFKSMEEGAVKYAKQDGTFTLIPVGMNSETDIDTQIAAVENFVTQKVDIICVAPADSVGLVAPVKRAVQAGITVVNFDVKLDDKALAAAGLKDLVFVGPDNAEGAYLAGTALAKKLGKGGKVVILEGNPGADNAKMRKAGFERAAKEHGLVVLTSMTAHWETEEANTLMTNLLTRFPDVQGVMAANDSMALGVVKALDAAGKSGKIQVVGFDNIPAVQKLIHEGKVLATIDQFGPDMATNCIKTGFKMKKGEKLHGWIKTPVKLVTAKDLVM</sequence>
<dbReference type="PANTHER" id="PTHR46847:SF1">
    <property type="entry name" value="D-ALLOSE-BINDING PERIPLASMIC PROTEIN-RELATED"/>
    <property type="match status" value="1"/>
</dbReference>
<comment type="similarity">
    <text evidence="2">Belongs to the bacterial solute-binding protein 2 family.</text>
</comment>